<protein>
    <submittedName>
        <fullName evidence="1">Uncharacterized protein</fullName>
    </submittedName>
</protein>
<dbReference type="RefSeq" id="WP_378035159.1">
    <property type="nucleotide sequence ID" value="NZ_JBHSIV010000005.1"/>
</dbReference>
<name>A0ABV9YG81_9PSEU</name>
<sequence>MSAFCGLVPGADGRLLAVGDEVSGEIGRNDANRRWVRGDVTSIRDGANGPIIVVWNLHGERPRYRSGLHYRFTKI</sequence>
<reference evidence="2" key="1">
    <citation type="journal article" date="2019" name="Int. J. Syst. Evol. Microbiol.">
        <title>The Global Catalogue of Microorganisms (GCM) 10K type strain sequencing project: providing services to taxonomists for standard genome sequencing and annotation.</title>
        <authorList>
            <consortium name="The Broad Institute Genomics Platform"/>
            <consortium name="The Broad Institute Genome Sequencing Center for Infectious Disease"/>
            <person name="Wu L."/>
            <person name="Ma J."/>
        </authorList>
    </citation>
    <scope>NUCLEOTIDE SEQUENCE [LARGE SCALE GENOMIC DNA]</scope>
    <source>
        <strain evidence="2">CGMCC 4.7093</strain>
    </source>
</reference>
<comment type="caution">
    <text evidence="1">The sequence shown here is derived from an EMBL/GenBank/DDBJ whole genome shotgun (WGS) entry which is preliminary data.</text>
</comment>
<keyword evidence="2" id="KW-1185">Reference proteome</keyword>
<accession>A0ABV9YG81</accession>
<dbReference type="Proteomes" id="UP001595947">
    <property type="component" value="Unassembled WGS sequence"/>
</dbReference>
<dbReference type="EMBL" id="JBHSIV010000005">
    <property type="protein sequence ID" value="MFC5061805.1"/>
    <property type="molecule type" value="Genomic_DNA"/>
</dbReference>
<gene>
    <name evidence="1" type="ORF">ACFPBZ_06285</name>
</gene>
<organism evidence="1 2">
    <name type="scientific">Actinomycetospora atypica</name>
    <dbReference type="NCBI Taxonomy" id="1290095"/>
    <lineage>
        <taxon>Bacteria</taxon>
        <taxon>Bacillati</taxon>
        <taxon>Actinomycetota</taxon>
        <taxon>Actinomycetes</taxon>
        <taxon>Pseudonocardiales</taxon>
        <taxon>Pseudonocardiaceae</taxon>
        <taxon>Actinomycetospora</taxon>
    </lineage>
</organism>
<evidence type="ECO:0000313" key="1">
    <source>
        <dbReference type="EMBL" id="MFC5061805.1"/>
    </source>
</evidence>
<evidence type="ECO:0000313" key="2">
    <source>
        <dbReference type="Proteomes" id="UP001595947"/>
    </source>
</evidence>
<proteinExistence type="predicted"/>